<dbReference type="EMBL" id="KQ459592">
    <property type="protein sequence ID" value="KPI96912.1"/>
    <property type="molecule type" value="Genomic_DNA"/>
</dbReference>
<keyword evidence="2" id="KW-1185">Reference proteome</keyword>
<gene>
    <name evidence="1" type="ORF">RR46_05037</name>
</gene>
<accession>A0A194PUB5</accession>
<dbReference type="Proteomes" id="UP000053268">
    <property type="component" value="Unassembled WGS sequence"/>
</dbReference>
<evidence type="ECO:0000313" key="1">
    <source>
        <dbReference type="EMBL" id="KPI96912.1"/>
    </source>
</evidence>
<organism evidence="1 2">
    <name type="scientific">Papilio xuthus</name>
    <name type="common">Asian swallowtail butterfly</name>
    <dbReference type="NCBI Taxonomy" id="66420"/>
    <lineage>
        <taxon>Eukaryota</taxon>
        <taxon>Metazoa</taxon>
        <taxon>Ecdysozoa</taxon>
        <taxon>Arthropoda</taxon>
        <taxon>Hexapoda</taxon>
        <taxon>Insecta</taxon>
        <taxon>Pterygota</taxon>
        <taxon>Neoptera</taxon>
        <taxon>Endopterygota</taxon>
        <taxon>Lepidoptera</taxon>
        <taxon>Glossata</taxon>
        <taxon>Ditrysia</taxon>
        <taxon>Papilionoidea</taxon>
        <taxon>Papilionidae</taxon>
        <taxon>Papilioninae</taxon>
        <taxon>Papilio</taxon>
    </lineage>
</organism>
<proteinExistence type="predicted"/>
<dbReference type="AlphaFoldDB" id="A0A194PUB5"/>
<evidence type="ECO:0000313" key="2">
    <source>
        <dbReference type="Proteomes" id="UP000053268"/>
    </source>
</evidence>
<sequence length="99" mass="10992">MSCVGKSGSNDTVGAQYLPSQYQVPRAQMWNQRRINAIRQITPSKVFSTARTRCQLVLESLGDQRKKNTTLLIPVASPRVVADNGYSRVVTRVQPSNVT</sequence>
<protein>
    <submittedName>
        <fullName evidence="1">Uncharacterized protein</fullName>
    </submittedName>
</protein>
<name>A0A194PUB5_PAPXU</name>
<reference evidence="1 2" key="1">
    <citation type="journal article" date="2015" name="Nat. Commun.">
        <title>Outbred genome sequencing and CRISPR/Cas9 gene editing in butterflies.</title>
        <authorList>
            <person name="Li X."/>
            <person name="Fan D."/>
            <person name="Zhang W."/>
            <person name="Liu G."/>
            <person name="Zhang L."/>
            <person name="Zhao L."/>
            <person name="Fang X."/>
            <person name="Chen L."/>
            <person name="Dong Y."/>
            <person name="Chen Y."/>
            <person name="Ding Y."/>
            <person name="Zhao R."/>
            <person name="Feng M."/>
            <person name="Zhu Y."/>
            <person name="Feng Y."/>
            <person name="Jiang X."/>
            <person name="Zhu D."/>
            <person name="Xiang H."/>
            <person name="Feng X."/>
            <person name="Li S."/>
            <person name="Wang J."/>
            <person name="Zhang G."/>
            <person name="Kronforst M.R."/>
            <person name="Wang W."/>
        </authorList>
    </citation>
    <scope>NUCLEOTIDE SEQUENCE [LARGE SCALE GENOMIC DNA]</scope>
    <source>
        <strain evidence="1">Ya'a_city_454_Px</strain>
        <tissue evidence="1">Whole body</tissue>
    </source>
</reference>